<accession>A0A7K1TKI1</accession>
<dbReference type="InterPro" id="IPR008767">
    <property type="entry name" value="Phage_SPP1_head-tail_adaptor"/>
</dbReference>
<evidence type="ECO:0000313" key="1">
    <source>
        <dbReference type="EMBL" id="MVN78924.1"/>
    </source>
</evidence>
<keyword evidence="2" id="KW-1185">Reference proteome</keyword>
<dbReference type="InterPro" id="IPR038666">
    <property type="entry name" value="SSP1_head-tail_sf"/>
</dbReference>
<evidence type="ECO:0000313" key="2">
    <source>
        <dbReference type="Proteomes" id="UP000441336"/>
    </source>
</evidence>
<reference evidence="1 2" key="1">
    <citation type="submission" date="2019-12" db="EMBL/GenBank/DDBJ databases">
        <title>Hymenobacter sp. HMF4947 Genome sequencing and assembly.</title>
        <authorList>
            <person name="Kang H."/>
            <person name="Cha I."/>
            <person name="Kim H."/>
            <person name="Joh K."/>
        </authorList>
    </citation>
    <scope>NUCLEOTIDE SEQUENCE [LARGE SCALE GENOMIC DNA]</scope>
    <source>
        <strain evidence="1 2">HMF4947</strain>
    </source>
</reference>
<proteinExistence type="predicted"/>
<dbReference type="EMBL" id="WQKZ01000008">
    <property type="protein sequence ID" value="MVN78924.1"/>
    <property type="molecule type" value="Genomic_DNA"/>
</dbReference>
<dbReference type="Proteomes" id="UP000441336">
    <property type="component" value="Unassembled WGS sequence"/>
</dbReference>
<dbReference type="Gene3D" id="2.40.10.270">
    <property type="entry name" value="Bacteriophage SPP1 head-tail adaptor protein"/>
    <property type="match status" value="1"/>
</dbReference>
<organism evidence="1 2">
    <name type="scientific">Hymenobacter ginkgonis</name>
    <dbReference type="NCBI Taxonomy" id="2682976"/>
    <lineage>
        <taxon>Bacteria</taxon>
        <taxon>Pseudomonadati</taxon>
        <taxon>Bacteroidota</taxon>
        <taxon>Cytophagia</taxon>
        <taxon>Cytophagales</taxon>
        <taxon>Hymenobacteraceae</taxon>
        <taxon>Hymenobacter</taxon>
    </lineage>
</organism>
<dbReference type="Pfam" id="PF05521">
    <property type="entry name" value="Phage_HCP"/>
    <property type="match status" value="1"/>
</dbReference>
<comment type="caution">
    <text evidence="1">The sequence shown here is derived from an EMBL/GenBank/DDBJ whole genome shotgun (WGS) entry which is preliminary data.</text>
</comment>
<dbReference type="NCBIfam" id="TIGR01563">
    <property type="entry name" value="gp16_SPP1"/>
    <property type="match status" value="1"/>
</dbReference>
<dbReference type="AlphaFoldDB" id="A0A7K1TKI1"/>
<sequence>MNFGKCDRLITLQIPTPAPANEYGGPGQQQQYADVAQVWAQVKPLPGAEGFIGDQLTATQRQEFTIRYRPDVQPTWQLVFEGTTYQLISVSEFGRRVGLILTAYARG</sequence>
<dbReference type="RefSeq" id="WP_157569543.1">
    <property type="nucleotide sequence ID" value="NZ_WQKZ01000008.1"/>
</dbReference>
<name>A0A7K1TKI1_9BACT</name>
<gene>
    <name evidence="1" type="ORF">GO988_21555</name>
</gene>
<protein>
    <submittedName>
        <fullName evidence="1">Phage head closure protein</fullName>
    </submittedName>
</protein>